<evidence type="ECO:0000256" key="9">
    <source>
        <dbReference type="PROSITE-ProRule" id="PRU00110"/>
    </source>
</evidence>
<dbReference type="GO" id="GO:0000155">
    <property type="term" value="F:phosphorelay sensor kinase activity"/>
    <property type="evidence" value="ECO:0007669"/>
    <property type="project" value="InterPro"/>
</dbReference>
<dbReference type="Gene3D" id="1.10.287.560">
    <property type="entry name" value="Histidine kinase CheA-like, homodimeric domain"/>
    <property type="match status" value="1"/>
</dbReference>
<dbReference type="InterPro" id="IPR011006">
    <property type="entry name" value="CheY-like_superfamily"/>
</dbReference>
<keyword evidence="4 10" id="KW-0597">Phosphoprotein</keyword>
<comment type="function">
    <text evidence="8">Involved in the transmission of sensory signals from the chemoreceptors to the flagellar motors. CheA is autophosphorylated; it can transfer its phosphate group to either CheB or CheY.</text>
</comment>
<dbReference type="Gene3D" id="3.30.565.10">
    <property type="entry name" value="Histidine kinase-like ATPase, C-terminal domain"/>
    <property type="match status" value="1"/>
</dbReference>
<feature type="domain" description="Response regulatory" evidence="14">
    <location>
        <begin position="1639"/>
        <end position="1759"/>
    </location>
</feature>
<dbReference type="SMART" id="SM00387">
    <property type="entry name" value="HATPase_c"/>
    <property type="match status" value="1"/>
</dbReference>
<dbReference type="SMART" id="SM00448">
    <property type="entry name" value="REC"/>
    <property type="match status" value="1"/>
</dbReference>
<dbReference type="SMART" id="SM00260">
    <property type="entry name" value="CheW"/>
    <property type="match status" value="1"/>
</dbReference>
<dbReference type="GO" id="GO:0006935">
    <property type="term" value="P:chemotaxis"/>
    <property type="evidence" value="ECO:0007669"/>
    <property type="project" value="UniProtKB-KW"/>
</dbReference>
<dbReference type="Pfam" id="PF01584">
    <property type="entry name" value="CheW"/>
    <property type="match status" value="1"/>
</dbReference>
<evidence type="ECO:0000256" key="4">
    <source>
        <dbReference type="ARBA" id="ARBA00022553"/>
    </source>
</evidence>
<dbReference type="SMART" id="SM01231">
    <property type="entry name" value="H-kinase_dim"/>
    <property type="match status" value="1"/>
</dbReference>
<evidence type="ECO:0000256" key="1">
    <source>
        <dbReference type="ARBA" id="ARBA00000085"/>
    </source>
</evidence>
<proteinExistence type="predicted"/>
<dbReference type="InterPro" id="IPR002545">
    <property type="entry name" value="CheW-lke_dom"/>
</dbReference>
<dbReference type="InterPro" id="IPR004105">
    <property type="entry name" value="CheA-like_dim"/>
</dbReference>
<dbReference type="Pfam" id="PF02518">
    <property type="entry name" value="HATPase_c"/>
    <property type="match status" value="1"/>
</dbReference>
<accession>A0A1A7BVC5</accession>
<evidence type="ECO:0000259" key="13">
    <source>
        <dbReference type="PROSITE" id="PS50109"/>
    </source>
</evidence>
<dbReference type="PROSITE" id="PS50110">
    <property type="entry name" value="RESPONSE_REGULATORY"/>
    <property type="match status" value="1"/>
</dbReference>
<evidence type="ECO:0000256" key="7">
    <source>
        <dbReference type="ARBA" id="ARBA00023012"/>
    </source>
</evidence>
<feature type="modified residue" description="4-aspartylphosphate" evidence="10">
    <location>
        <position position="1692"/>
    </location>
</feature>
<dbReference type="PRINTS" id="PR00344">
    <property type="entry name" value="BCTRLSENSOR"/>
</dbReference>
<comment type="caution">
    <text evidence="17">The sequence shown here is derived from an EMBL/GenBank/DDBJ whole genome shotgun (WGS) entry which is preliminary data.</text>
</comment>
<evidence type="ECO:0000259" key="15">
    <source>
        <dbReference type="PROSITE" id="PS50851"/>
    </source>
</evidence>
<evidence type="ECO:0000259" key="16">
    <source>
        <dbReference type="PROSITE" id="PS50894"/>
    </source>
</evidence>
<dbReference type="EMBL" id="LOCQ01000060">
    <property type="protein sequence ID" value="OBV37516.1"/>
    <property type="molecule type" value="Genomic_DNA"/>
</dbReference>
<dbReference type="RefSeq" id="WP_065309955.1">
    <property type="nucleotide sequence ID" value="NZ_LOCQ01000060.1"/>
</dbReference>
<dbReference type="OrthoDB" id="9146932at2"/>
<protein>
    <recommendedName>
        <fullName evidence="3">Chemotaxis protein CheA</fullName>
        <ecNumber evidence="2">2.7.13.3</ecNumber>
    </recommendedName>
</protein>
<dbReference type="Pfam" id="PF00072">
    <property type="entry name" value="Response_reg"/>
    <property type="match status" value="1"/>
</dbReference>
<dbReference type="InterPro" id="IPR003594">
    <property type="entry name" value="HATPase_dom"/>
</dbReference>
<dbReference type="InterPro" id="IPR036890">
    <property type="entry name" value="HATPase_C_sf"/>
</dbReference>
<dbReference type="Proteomes" id="UP000092713">
    <property type="component" value="Unassembled WGS sequence"/>
</dbReference>
<dbReference type="InterPro" id="IPR008207">
    <property type="entry name" value="Sig_transdc_His_kin_Hpt_dom"/>
</dbReference>
<dbReference type="SUPFAM" id="SSF50341">
    <property type="entry name" value="CheW-like"/>
    <property type="match status" value="1"/>
</dbReference>
<dbReference type="InterPro" id="IPR058661">
    <property type="entry name" value="FimL_2nd"/>
</dbReference>
<dbReference type="PANTHER" id="PTHR43395">
    <property type="entry name" value="SENSOR HISTIDINE KINASE CHEA"/>
    <property type="match status" value="1"/>
</dbReference>
<keyword evidence="7" id="KW-0902">Two-component regulatory system</keyword>
<keyword evidence="11" id="KW-0175">Coiled coil</keyword>
<dbReference type="STRING" id="1747903.ASR47_1003176"/>
<feature type="modified residue" description="Phosphohistidine" evidence="9">
    <location>
        <position position="825"/>
    </location>
</feature>
<feature type="modified residue" description="Phosphohistidine" evidence="9">
    <location>
        <position position="1080"/>
    </location>
</feature>
<comment type="catalytic activity">
    <reaction evidence="1">
        <text>ATP + protein L-histidine = ADP + protein N-phospho-L-histidine.</text>
        <dbReference type="EC" id="2.7.13.3"/>
    </reaction>
</comment>
<feature type="coiled-coil region" evidence="11">
    <location>
        <begin position="1194"/>
        <end position="1221"/>
    </location>
</feature>
<dbReference type="SUPFAM" id="SSF47226">
    <property type="entry name" value="Histidine-containing phosphotransfer domain, HPT domain"/>
    <property type="match status" value="4"/>
</dbReference>
<dbReference type="InterPro" id="IPR051315">
    <property type="entry name" value="Bact_Chemotaxis_CheA"/>
</dbReference>
<evidence type="ECO:0000256" key="6">
    <source>
        <dbReference type="ARBA" id="ARBA00022777"/>
    </source>
</evidence>
<dbReference type="InterPro" id="IPR001789">
    <property type="entry name" value="Sig_transdc_resp-reg_receiver"/>
</dbReference>
<organism evidence="17 18">
    <name type="scientific">Janthinobacterium psychrotolerans</name>
    <dbReference type="NCBI Taxonomy" id="1747903"/>
    <lineage>
        <taxon>Bacteria</taxon>
        <taxon>Pseudomonadati</taxon>
        <taxon>Pseudomonadota</taxon>
        <taxon>Betaproteobacteria</taxon>
        <taxon>Burkholderiales</taxon>
        <taxon>Oxalobacteraceae</taxon>
        <taxon>Janthinobacterium</taxon>
    </lineage>
</organism>
<reference evidence="17 18" key="1">
    <citation type="submission" date="2016-04" db="EMBL/GenBank/DDBJ databases">
        <title>Draft genome sequence of Janthinobacterium psychrotolerans sp. nov., isolated from freshwater sediments in Denmark.</title>
        <authorList>
            <person name="Gong X."/>
            <person name="Skrivergaard S."/>
            <person name="Korsgaard B.S."/>
            <person name="Schreiber L."/>
            <person name="Marshall I.P."/>
            <person name="Finster K."/>
            <person name="Schramm A."/>
        </authorList>
    </citation>
    <scope>NUCLEOTIDE SEQUENCE [LARGE SCALE GENOMIC DNA]</scope>
    <source>
        <strain evidence="17 18">S3-2</strain>
    </source>
</reference>
<dbReference type="Gene3D" id="3.40.50.2300">
    <property type="match status" value="1"/>
</dbReference>
<dbReference type="Gene3D" id="1.20.120.160">
    <property type="entry name" value="HPT domain"/>
    <property type="match status" value="4"/>
</dbReference>
<dbReference type="Gene3D" id="2.30.30.40">
    <property type="entry name" value="SH3 Domains"/>
    <property type="match status" value="1"/>
</dbReference>
<dbReference type="InterPro" id="IPR036641">
    <property type="entry name" value="HPT_dom_sf"/>
</dbReference>
<keyword evidence="6 17" id="KW-0418">Kinase</keyword>
<sequence length="1762" mass="188600">MSTPDNPQQSRPQQSKPFDSEPLSWVMVEIREALARSRTALFEAGGREREERATALQHARSHLHQAHGALVMVDVAGAALLTAGAEQALTRFRDGTLEYTVDHAQVVSELYQALTEYLEDLMAGTPPQPTRLFPYYRALQAMLGVERVHPAELFFPPAVDQGHAIALAEPVIAADYPAWRSRFEKSLLPYLRAPDAAARQQHAQALHDTLQLVADAQTDAPARTFWFTMQAVAGLAAQGQGGDSLYMKQLFGLINLQLRRLAQGTAGGPDTLLRDALYLIAAADQPTPAARQLREAFELDGLVPGDVEARRYGQVDQGALQGARAALARARGAWRDADAGEAFCAALMEVAGQADILKVPALASLLRQAVDVARQAAASGRLPALAQEMETALLFAEAGLEQLRRLPDDFASNAETIGARLQALLEGVAPPAPGELSRQIEQGQVAGALAEDMKAGLRQVERLLGAYYADIGRRDGLAGVAPLLQPMRQTLAELGQTAASAGMQQVAAAVRQLLDGDSQAPMEALDDIAQNVSALGFFVDMLGRNPQAASARFHFDAASGAFRALPFEKVAASGSVPVPVLDHPLPPPLTTPPAHSGAAAGDVDAEMLAIFLAEAREVLGFIETSLAALRADAGNAEHLAMLRRAYHTLKGSSRMIGLAQFAEAAGAIEKVLNTWLAEARPPSDDLYTLLNYGWYQLSEWVAELEGGGARGREAGMLPDAAERVREGGPFELRKRRVVAQDAPAPATPSNGGTGKVIGFPAATAPAQHEAPDDNLKHVGELRISLPLYNIYLAETDELLRVLTRDFGEWRHEARAVSADALQAVHTLAGTSGTVGFTALRDLAHALEIAIETVVPPHAGLAGAQHDVLERATAGIGQMLQAFALGDLAPAQPLLIEQLNGLWRALTAPPAATAPEAETGLDALFAATYASIMEAGSKPAETGLDALFAAAYASIIADGPGQVSAAVEDTPPARMKLPPAPDTSVIDDLFDSVFDTPPPAEPVPQAAADPVPEMPPAVVPADAQALLAASAGISDELDLDLLPVFLEEGADLLPQIGTALRNWQQQPQDSSQAQMLLRTLHTVKGSARMAGAMRLGQHAHEIETHIENMLHAGTATPQAFEELLGHYDHALHLFEQLQQPLLPLPGMADTPAPEPKAALVRVRADILDRLVNQAGEVSITRSKIENEVGVLGASLGEFSDNLARLRRQLREVEMQAESQIASRMAVGSERDFDPLEFDRFTRLQELTRMMAESVNDVASFHENLSQSVSAVGDDLVLQARLTRELQRDLMQIRMVPFASIAERLFRVARQSAKEVDKRVNLDIRGGNVEIDRSVLERMAAPFEHLLRNAIVHGVEPRAARLAAGKSETGELLVQVSQQGNEVAIAFSDDGAGLDLERIRAKARSAGLVAEDAEVSDAQAAELIFAPGLSTADSLTELAGRGFGMDIVRSEALALGGRVDTMTEAGQGIRFTIHLPLTLAVTQVVLLAANGKTYALPSVLVEQVLHLKGEQLEQVSKAGQIDAHGQMLALHQLSTMLGDPPAAPSTQRHAPVLLLRNGNDRLALQVDDVVGNREVVVKHVGPQLARMPGIAGATVLGTGDIVLILNPVALAQHLAHHPELLAQYAAAAGEGRVALPAPRACVMVVDDSLTVRRVMQRLFEREGYLVLLAKDGVDALEQLHELEPAALPALMLVDVEMPRMDGFDLTRNVRSDARTRAIPLVMITSRSADKHREHALSLGVNAYFGKPFQEQELLAEVERLLTGE</sequence>
<dbReference type="Pfam" id="PF01627">
    <property type="entry name" value="Hpt"/>
    <property type="match status" value="3"/>
</dbReference>
<dbReference type="InterPro" id="IPR005467">
    <property type="entry name" value="His_kinase_dom"/>
</dbReference>
<dbReference type="PATRIC" id="fig|1747903.4.peg.1036"/>
<gene>
    <name evidence="17" type="ORF">ASR47_1003176</name>
</gene>
<keyword evidence="18" id="KW-1185">Reference proteome</keyword>
<dbReference type="PROSITE" id="PS50109">
    <property type="entry name" value="HIS_KIN"/>
    <property type="match status" value="1"/>
</dbReference>
<evidence type="ECO:0000256" key="8">
    <source>
        <dbReference type="ARBA" id="ARBA00035100"/>
    </source>
</evidence>
<feature type="compositionally biased region" description="Polar residues" evidence="12">
    <location>
        <begin position="1"/>
        <end position="17"/>
    </location>
</feature>
<dbReference type="FunFam" id="3.30.565.10:FF:000016">
    <property type="entry name" value="Chemotaxis protein CheA, putative"/>
    <property type="match status" value="1"/>
</dbReference>
<evidence type="ECO:0000313" key="17">
    <source>
        <dbReference type="EMBL" id="OBV37516.1"/>
    </source>
</evidence>
<feature type="domain" description="HPt" evidence="16">
    <location>
        <begin position="780"/>
        <end position="882"/>
    </location>
</feature>
<dbReference type="SUPFAM" id="SSF52172">
    <property type="entry name" value="CheY-like"/>
    <property type="match status" value="1"/>
</dbReference>
<feature type="domain" description="HPt" evidence="16">
    <location>
        <begin position="1033"/>
        <end position="1140"/>
    </location>
</feature>
<evidence type="ECO:0000256" key="3">
    <source>
        <dbReference type="ARBA" id="ARBA00021495"/>
    </source>
</evidence>
<evidence type="ECO:0000313" key="18">
    <source>
        <dbReference type="Proteomes" id="UP000092713"/>
    </source>
</evidence>
<evidence type="ECO:0000256" key="11">
    <source>
        <dbReference type="SAM" id="Coils"/>
    </source>
</evidence>
<dbReference type="SMART" id="SM00073">
    <property type="entry name" value="HPT"/>
    <property type="match status" value="3"/>
</dbReference>
<dbReference type="InterPro" id="IPR036061">
    <property type="entry name" value="CheW-like_dom_sf"/>
</dbReference>
<dbReference type="CDD" id="cd00088">
    <property type="entry name" value="HPT"/>
    <property type="match status" value="3"/>
</dbReference>
<dbReference type="GO" id="GO:0005737">
    <property type="term" value="C:cytoplasm"/>
    <property type="evidence" value="ECO:0007669"/>
    <property type="project" value="InterPro"/>
</dbReference>
<dbReference type="PROSITE" id="PS50894">
    <property type="entry name" value="HPT"/>
    <property type="match status" value="3"/>
</dbReference>
<evidence type="ECO:0000256" key="12">
    <source>
        <dbReference type="SAM" id="MobiDB-lite"/>
    </source>
</evidence>
<feature type="domain" description="CheW-like" evidence="15">
    <location>
        <begin position="1479"/>
        <end position="1614"/>
    </location>
</feature>
<evidence type="ECO:0000259" key="14">
    <source>
        <dbReference type="PROSITE" id="PS50110"/>
    </source>
</evidence>
<feature type="domain" description="Histidine kinase" evidence="13">
    <location>
        <begin position="1244"/>
        <end position="1477"/>
    </location>
</feature>
<feature type="domain" description="HPt" evidence="16">
    <location>
        <begin position="600"/>
        <end position="704"/>
    </location>
</feature>
<evidence type="ECO:0000256" key="5">
    <source>
        <dbReference type="ARBA" id="ARBA00022679"/>
    </source>
</evidence>
<feature type="modified residue" description="Phosphohistidine" evidence="9">
    <location>
        <position position="647"/>
    </location>
</feature>
<dbReference type="InterPro" id="IPR004358">
    <property type="entry name" value="Sig_transdc_His_kin-like_C"/>
</dbReference>
<name>A0A1A7BVC5_9BURK</name>
<feature type="region of interest" description="Disordered" evidence="12">
    <location>
        <begin position="1"/>
        <end position="21"/>
    </location>
</feature>
<dbReference type="PANTHER" id="PTHR43395:SF8">
    <property type="entry name" value="HISTIDINE KINASE"/>
    <property type="match status" value="1"/>
</dbReference>
<evidence type="ECO:0000256" key="10">
    <source>
        <dbReference type="PROSITE-ProRule" id="PRU00169"/>
    </source>
</evidence>
<dbReference type="SUPFAM" id="SSF55874">
    <property type="entry name" value="ATPase domain of HSP90 chaperone/DNA topoisomerase II/histidine kinase"/>
    <property type="match status" value="1"/>
</dbReference>
<evidence type="ECO:0000256" key="2">
    <source>
        <dbReference type="ARBA" id="ARBA00012438"/>
    </source>
</evidence>
<dbReference type="Pfam" id="PF26379">
    <property type="entry name" value="FimL_2nd"/>
    <property type="match status" value="1"/>
</dbReference>
<keyword evidence="5" id="KW-0808">Transferase</keyword>
<dbReference type="GO" id="GO:0005524">
    <property type="term" value="F:ATP binding"/>
    <property type="evidence" value="ECO:0007669"/>
    <property type="project" value="UniProtKB-KW"/>
</dbReference>
<dbReference type="InterPro" id="IPR037006">
    <property type="entry name" value="CheA-like_homodim_sf"/>
</dbReference>
<dbReference type="PROSITE" id="PS50851">
    <property type="entry name" value="CHEW"/>
    <property type="match status" value="1"/>
</dbReference>
<dbReference type="EC" id="2.7.13.3" evidence="2"/>